<comment type="caution">
    <text evidence="1">The sequence shown here is derived from an EMBL/GenBank/DDBJ whole genome shotgun (WGS) entry which is preliminary data.</text>
</comment>
<proteinExistence type="predicted"/>
<dbReference type="Proteomes" id="UP000018747">
    <property type="component" value="Unassembled WGS sequence"/>
</dbReference>
<evidence type="ECO:0000313" key="1">
    <source>
        <dbReference type="EMBL" id="EQA62464.1"/>
    </source>
</evidence>
<accession>V6I7F5</accession>
<protein>
    <submittedName>
        <fullName evidence="1">PF07598 family protein</fullName>
    </submittedName>
</protein>
<organism evidence="1 2">
    <name type="scientific">Leptospira alexanderi serovar Manhao 3 str. L 60</name>
    <dbReference type="NCBI Taxonomy" id="1049759"/>
    <lineage>
        <taxon>Bacteria</taxon>
        <taxon>Pseudomonadati</taxon>
        <taxon>Spirochaetota</taxon>
        <taxon>Spirochaetia</taxon>
        <taxon>Leptospirales</taxon>
        <taxon>Leptospiraceae</taxon>
        <taxon>Leptospira</taxon>
    </lineage>
</organism>
<gene>
    <name evidence="1" type="ORF">LEP1GSC062_3027</name>
</gene>
<dbReference type="RefSeq" id="WP_020984274.1">
    <property type="nucleotide sequence ID" value="NZ_AHMT02000031.1"/>
</dbReference>
<reference evidence="1" key="1">
    <citation type="submission" date="2013-05" db="EMBL/GenBank/DDBJ databases">
        <authorList>
            <person name="Harkins D.M."/>
            <person name="Durkin A.S."/>
            <person name="Brinkac L.M."/>
            <person name="Haft D.H."/>
            <person name="Selengut J.D."/>
            <person name="Sanka R."/>
            <person name="DePew J."/>
            <person name="Purushe J."/>
            <person name="Hartskeerl R.A."/>
            <person name="Ahmed A."/>
            <person name="van der Linden H."/>
            <person name="Goris M.G.A."/>
            <person name="Vinetz J.M."/>
            <person name="Sutton G.G."/>
            <person name="Nierman W.C."/>
            <person name="Fouts D.E."/>
        </authorList>
    </citation>
    <scope>NUCLEOTIDE SEQUENCE [LARGE SCALE GENOMIC DNA]</scope>
    <source>
        <strain evidence="1">L 60</strain>
    </source>
</reference>
<name>V6I7F5_9LEPT</name>
<dbReference type="InterPro" id="IPR011455">
    <property type="entry name" value="DUF1561"/>
</dbReference>
<dbReference type="OrthoDB" id="340446at2"/>
<evidence type="ECO:0000313" key="2">
    <source>
        <dbReference type="Proteomes" id="UP000018747"/>
    </source>
</evidence>
<dbReference type="Pfam" id="PF07598">
    <property type="entry name" value="DUF1561"/>
    <property type="match status" value="1"/>
</dbReference>
<keyword evidence="2" id="KW-1185">Reference proteome</keyword>
<sequence>MSRLIVLLVVLLVSIGVDFSYGINPALIHILSSAIPGSIIQKPTDNPKDKPVKIVIHDGGRFCYAPVFIGGESYIQIEQCWEQDVANARYDVFQRISYYIQDTWLCITAPEKVVKGETNQGYVNLRPCTINDPLQRWIVKENAFWTADGHYRLKDVKWYAYISKTSKGGYKHTLDTSMKDWVQTVATPGNISIKTSIAWNLGNSRYFIRSKGSKKNTTSIYYNPESGHLAQYNPISGRLYCMYSKVGSYQWNWIQWALCSDAPTSKDNPAYWNVYLQTEEGGMIKDYKGNILRVTRYGPNWGVAYAVKPSFLKTDATNSPTSLFVVDGDLLDWIRYATGNLGKTEQYCPAGNKEGLAHKRVKRTLPPDFQLSDDWIRRLYEISNSATLASPAQLHGMCGVCLLQSFQMLAELQEYYSQGPLQSGGYFFDTARDRDPFVSFGQRYPLLDMLLTDVPRVYGIDGRTTRLLGLASARTMLPQYDWIVSDEFTTRPEIISHINSLINSPPGSIWLGMLGRQRSDGIVVGHAVPILRTIQGLVVIQTTSLSTAFDLYRQALTPTTDPLQVIYNLEAPDRTLTVLITIQIGDVDHNAFNFIISNRNCTGEGDDRRGTGGYPTSASVNQCSGGEGRCALPTSAMKRKKKRAASFLK</sequence>
<dbReference type="EMBL" id="AHMT02000031">
    <property type="protein sequence ID" value="EQA62464.1"/>
    <property type="molecule type" value="Genomic_DNA"/>
</dbReference>
<dbReference type="AlphaFoldDB" id="V6I7F5"/>
<dbReference type="STRING" id="100053.GCA_002009845_01088"/>